<protein>
    <recommendedName>
        <fullName evidence="1">DUF4394 domain-containing protein</fullName>
    </recommendedName>
</protein>
<proteinExistence type="predicted"/>
<dbReference type="Pfam" id="PF14339">
    <property type="entry name" value="DUF4394"/>
    <property type="match status" value="1"/>
</dbReference>
<organism evidence="2 3">
    <name type="scientific">Nibrella viscosa</name>
    <dbReference type="NCBI Taxonomy" id="1084524"/>
    <lineage>
        <taxon>Bacteria</taxon>
        <taxon>Pseudomonadati</taxon>
        <taxon>Bacteroidota</taxon>
        <taxon>Cytophagia</taxon>
        <taxon>Cytophagales</taxon>
        <taxon>Spirosomataceae</taxon>
        <taxon>Nibrella</taxon>
    </lineage>
</organism>
<evidence type="ECO:0000259" key="1">
    <source>
        <dbReference type="Pfam" id="PF14339"/>
    </source>
</evidence>
<dbReference type="EMBL" id="BAABHB010000006">
    <property type="protein sequence ID" value="GAA4410034.1"/>
    <property type="molecule type" value="Genomic_DNA"/>
</dbReference>
<accession>A0ABP8KMA5</accession>
<feature type="domain" description="DUF4394" evidence="1">
    <location>
        <begin position="79"/>
        <end position="300"/>
    </location>
</feature>
<dbReference type="Proteomes" id="UP001500936">
    <property type="component" value="Unassembled WGS sequence"/>
</dbReference>
<reference evidence="3" key="1">
    <citation type="journal article" date="2019" name="Int. J. Syst. Evol. Microbiol.">
        <title>The Global Catalogue of Microorganisms (GCM) 10K type strain sequencing project: providing services to taxonomists for standard genome sequencing and annotation.</title>
        <authorList>
            <consortium name="The Broad Institute Genomics Platform"/>
            <consortium name="The Broad Institute Genome Sequencing Center for Infectious Disease"/>
            <person name="Wu L."/>
            <person name="Ma J."/>
        </authorList>
    </citation>
    <scope>NUCLEOTIDE SEQUENCE [LARGE SCALE GENOMIC DNA]</scope>
    <source>
        <strain evidence="3">JCM 17925</strain>
    </source>
</reference>
<dbReference type="InterPro" id="IPR025507">
    <property type="entry name" value="DUF4394"/>
</dbReference>
<evidence type="ECO:0000313" key="2">
    <source>
        <dbReference type="EMBL" id="GAA4410034.1"/>
    </source>
</evidence>
<comment type="caution">
    <text evidence="2">The sequence shown here is derived from an EMBL/GenBank/DDBJ whole genome shotgun (WGS) entry which is preliminary data.</text>
</comment>
<name>A0ABP8KMA5_9BACT</name>
<dbReference type="SUPFAM" id="SSF63825">
    <property type="entry name" value="YWTD domain"/>
    <property type="match status" value="1"/>
</dbReference>
<keyword evidence="3" id="KW-1185">Reference proteome</keyword>
<sequence>MRWYCVGKGVTTVFISTIVNMKGIFSPMKAIAFVLLLTTLAACRNDALVPSEPQRPSEVNAKKGFGDIIFYALAGGIQLDKYSTKNPEMLLQSVTITGLQTGEQIKGIDFRPRNGKLYGLGSTSRIYVINPETGVATMAGTGPFTPMLTGNVAGFDFNPTVDRIRIVTDQGQNLRVNPDNGMVVMNGVDGMINGQAGARISAVAYTNNMDGAMTTTLYDIDISSQKLFKQMPPNNGTLVEVGSLGLKVVGEGGFDISPSGVPLALFEVNKKATLFTIDLETGRATTIAKYDKDLMYTGIAIPTMP</sequence>
<gene>
    <name evidence="2" type="ORF">GCM10023187_34200</name>
</gene>
<evidence type="ECO:0000313" key="3">
    <source>
        <dbReference type="Proteomes" id="UP001500936"/>
    </source>
</evidence>